<dbReference type="InterPro" id="IPR042476">
    <property type="entry name" value="APPBP2"/>
</dbReference>
<dbReference type="GO" id="GO:0031462">
    <property type="term" value="C:Cul2-RING ubiquitin ligase complex"/>
    <property type="evidence" value="ECO:0007669"/>
    <property type="project" value="TreeGrafter"/>
</dbReference>
<dbReference type="PROSITE" id="PS50005">
    <property type="entry name" value="TPR"/>
    <property type="match status" value="1"/>
</dbReference>
<name>A0A6M2DPH2_XENCH</name>
<accession>A0A6M2DPH2</accession>
<dbReference type="Pfam" id="PF13424">
    <property type="entry name" value="TPR_12"/>
    <property type="match status" value="1"/>
</dbReference>
<proteinExistence type="predicted"/>
<reference evidence="2" key="1">
    <citation type="submission" date="2020-03" db="EMBL/GenBank/DDBJ databases">
        <title>Transcriptomic Profiling of the Digestive Tract of the Rat Flea, Xenopsylla cheopis, Following Blood Feeding and Infection with Yersinia pestis.</title>
        <authorList>
            <person name="Bland D.M."/>
            <person name="Martens C.A."/>
            <person name="Virtaneva K."/>
            <person name="Kanakabandi K."/>
            <person name="Long D."/>
            <person name="Rosenke R."/>
            <person name="Saturday G.A."/>
            <person name="Hoyt F.H."/>
            <person name="Bruno D.P."/>
            <person name="Ribeiro J.M.C."/>
            <person name="Hinnebusch J."/>
        </authorList>
    </citation>
    <scope>NUCLEOTIDE SEQUENCE</scope>
</reference>
<keyword evidence="1" id="KW-0802">TPR repeat</keyword>
<organism evidence="2">
    <name type="scientific">Xenopsylla cheopis</name>
    <name type="common">Oriental rat flea</name>
    <name type="synonym">Pulex cheopis</name>
    <dbReference type="NCBI Taxonomy" id="163159"/>
    <lineage>
        <taxon>Eukaryota</taxon>
        <taxon>Metazoa</taxon>
        <taxon>Ecdysozoa</taxon>
        <taxon>Arthropoda</taxon>
        <taxon>Hexapoda</taxon>
        <taxon>Insecta</taxon>
        <taxon>Pterygota</taxon>
        <taxon>Neoptera</taxon>
        <taxon>Endopterygota</taxon>
        <taxon>Siphonaptera</taxon>
        <taxon>Pulicidae</taxon>
        <taxon>Xenopsyllinae</taxon>
        <taxon>Xenopsylla</taxon>
    </lineage>
</organism>
<protein>
    <submittedName>
        <fullName evidence="2">Putative kinesin light chain</fullName>
    </submittedName>
</protein>
<dbReference type="PANTHER" id="PTHR46575:SF1">
    <property type="entry name" value="AMYLOID PROTEIN-BINDING PROTEIN 2"/>
    <property type="match status" value="1"/>
</dbReference>
<dbReference type="InterPro" id="IPR019734">
    <property type="entry name" value="TPR_rpt"/>
</dbReference>
<feature type="repeat" description="TPR" evidence="1">
    <location>
        <begin position="505"/>
        <end position="538"/>
    </location>
</feature>
<dbReference type="GO" id="GO:1990756">
    <property type="term" value="F:ubiquitin-like ligase-substrate adaptor activity"/>
    <property type="evidence" value="ECO:0007669"/>
    <property type="project" value="TreeGrafter"/>
</dbReference>
<dbReference type="SMART" id="SM00028">
    <property type="entry name" value="TPR"/>
    <property type="match status" value="2"/>
</dbReference>
<evidence type="ECO:0000256" key="1">
    <source>
        <dbReference type="PROSITE-ProRule" id="PRU00339"/>
    </source>
</evidence>
<dbReference type="Gene3D" id="1.25.40.10">
    <property type="entry name" value="Tetratricopeptide repeat domain"/>
    <property type="match status" value="2"/>
</dbReference>
<sequence length="655" mass="74732">MVEVQPSNMPKSLYLLSIACVGSNLHKRPSDKNVLRTLPDNVLMDIYYTMLQEEEICNLSMELGDLEIIARLLREPSVRIRLLKCFQAVMDHKSNSARDLSDQLAKTCSETDPNDEAKAMDTIELGLRLGVFLSDAGWFTHSEKVLMCICTLCHNCKQTDKLMHLTLQCYQRLLHTQSIFFHFDAALETAKYSSELAEQVLSGQSTCSKPEQDDPGENSCDELLRNCQSIALSNQSNEADTTECEIKESVPTVSDNFVKTFSSSSSGQSSNDGLERHLAALYAELSRLWFNRSDYDASYQYSVKALQHLKGNAPPKVKIDVLRQAAKSCVVKRDFARAGLLIRLAVYLAREAFGTKHPKYSDALMDYGFYLLNVDSIAHSVKIYKDALDIKLAIFGVYNLHVAIAHEDLAYALYVHEYSSGRFYKARENAEKAIEIMQRLVPSNHLMLASAKRVKALILEEIALDNIGEGTLFVENELLYESEKLHLTALELSTMAFGERNVQTAKHYGNLGRLYQSMKKFKEAESMHLKAIEIKEQLLGSDDYEVGLSVGHLASLYNYHMLQYREAETLYHRSIAISLKLFGETYSGLEYDYRGLVHVYNELNDNDKKHQYEDTLNRWRQLRREQEPNQVEIDIQEPISIEDVRKRFFAMCKQK</sequence>
<dbReference type="InterPro" id="IPR011990">
    <property type="entry name" value="TPR-like_helical_dom_sf"/>
</dbReference>
<dbReference type="GO" id="GO:0006886">
    <property type="term" value="P:intracellular protein transport"/>
    <property type="evidence" value="ECO:0007669"/>
    <property type="project" value="InterPro"/>
</dbReference>
<dbReference type="GO" id="GO:0043161">
    <property type="term" value="P:proteasome-mediated ubiquitin-dependent protein catabolic process"/>
    <property type="evidence" value="ECO:0007669"/>
    <property type="project" value="TreeGrafter"/>
</dbReference>
<dbReference type="EMBL" id="GIIL01004320">
    <property type="protein sequence ID" value="NOV48046.1"/>
    <property type="molecule type" value="Transcribed_RNA"/>
</dbReference>
<evidence type="ECO:0000313" key="2">
    <source>
        <dbReference type="EMBL" id="NOV48046.1"/>
    </source>
</evidence>
<dbReference type="AlphaFoldDB" id="A0A6M2DPH2"/>
<dbReference type="PANTHER" id="PTHR46575">
    <property type="entry name" value="AMYLOID PROTEIN-BINDING PROTEIN 2"/>
    <property type="match status" value="1"/>
</dbReference>
<dbReference type="SUPFAM" id="SSF48452">
    <property type="entry name" value="TPR-like"/>
    <property type="match status" value="1"/>
</dbReference>